<dbReference type="GO" id="GO:0043138">
    <property type="term" value="F:3'-5' DNA helicase activity"/>
    <property type="evidence" value="ECO:0007669"/>
    <property type="project" value="UniProtKB-EC"/>
</dbReference>
<evidence type="ECO:0000313" key="17">
    <source>
        <dbReference type="EMBL" id="KYG66069.1"/>
    </source>
</evidence>
<dbReference type="GO" id="GO:0016787">
    <property type="term" value="F:hydrolase activity"/>
    <property type="evidence" value="ECO:0007669"/>
    <property type="project" value="UniProtKB-KW"/>
</dbReference>
<feature type="domain" description="Helicase C-terminal" evidence="16">
    <location>
        <begin position="226"/>
        <end position="380"/>
    </location>
</feature>
<dbReference type="EMBL" id="LUKE01000001">
    <property type="protein sequence ID" value="KYG66069.1"/>
    <property type="molecule type" value="Genomic_DNA"/>
</dbReference>
<dbReference type="SUPFAM" id="SSF52540">
    <property type="entry name" value="P-loop containing nucleoside triphosphate hydrolases"/>
    <property type="match status" value="1"/>
</dbReference>
<dbReference type="SMART" id="SM00487">
    <property type="entry name" value="DEXDc"/>
    <property type="match status" value="1"/>
</dbReference>
<evidence type="ECO:0000256" key="7">
    <source>
        <dbReference type="ARBA" id="ARBA00022840"/>
    </source>
</evidence>
<dbReference type="InterPro" id="IPR027417">
    <property type="entry name" value="P-loop_NTPase"/>
</dbReference>
<dbReference type="InterPro" id="IPR004589">
    <property type="entry name" value="DNA_helicase_ATP-dep_RecQ"/>
</dbReference>
<keyword evidence="8" id="KW-0238">DNA-binding</keyword>
<keyword evidence="4" id="KW-0547">Nucleotide-binding</keyword>
<evidence type="ECO:0000256" key="1">
    <source>
        <dbReference type="ARBA" id="ARBA00001946"/>
    </source>
</evidence>
<dbReference type="SMART" id="SM00490">
    <property type="entry name" value="HELICc"/>
    <property type="match status" value="1"/>
</dbReference>
<evidence type="ECO:0000256" key="11">
    <source>
        <dbReference type="ARBA" id="ARBA00034808"/>
    </source>
</evidence>
<dbReference type="OrthoDB" id="5298715at2"/>
<dbReference type="PANTHER" id="PTHR13710:SF105">
    <property type="entry name" value="ATP-DEPENDENT DNA HELICASE Q1"/>
    <property type="match status" value="1"/>
</dbReference>
<dbReference type="GO" id="GO:0043590">
    <property type="term" value="C:bacterial nucleoid"/>
    <property type="evidence" value="ECO:0007669"/>
    <property type="project" value="TreeGrafter"/>
</dbReference>
<evidence type="ECO:0000256" key="12">
    <source>
        <dbReference type="ARBA" id="ARBA00044535"/>
    </source>
</evidence>
<dbReference type="GO" id="GO:0003677">
    <property type="term" value="F:DNA binding"/>
    <property type="evidence" value="ECO:0007669"/>
    <property type="project" value="UniProtKB-KW"/>
</dbReference>
<dbReference type="Pfam" id="PF00271">
    <property type="entry name" value="Helicase_C"/>
    <property type="match status" value="1"/>
</dbReference>
<dbReference type="Proteomes" id="UP000075320">
    <property type="component" value="Unassembled WGS sequence"/>
</dbReference>
<dbReference type="RefSeq" id="WP_061833635.1">
    <property type="nucleotide sequence ID" value="NZ_LUKE01000001.1"/>
</dbReference>
<sequence>MKVSSMEIISSVREDLLQKYFKLPEFRRGQKEIIASALDKKDVLAVLPTGGGKSLCYQYPAIYFQKLVIVICPLIALMKDQVSSLRRLGIPAGCLHSGQSDDAKREVFAELNKGGAFVLYLSPERAQKEGFQKWIQNRDVALFAIDEAHCVSQWGHDFREEYAQLNILKKLCPQVPILALTASATPTVLDDISKHLALHKPERRVHGFYRPNLYYQVELCENDDAKMDFLLQGIKNHPSGRIIVYCGTRKVTESLAESLGKKFAKVGYYHAGLPAEQRTKTQEAYERGDLRILVATNAFGMGIDQPDVRLVVHFQIPANIDALYQEMGRAGRDGKDSTCLVLYSKKDKGLQSYFIHNSEAPEEIKSARWRNLDALVNYSEGGECRHAEVLTYYKDAQRIERCGHCDNCDAKSTRKVVKPITSFVKVDQALDAIKTTLKKTKKTKSKQTDIVLDAMAEQRYEVLRAWRRERARQLDAPAFVIFSDQTLRHLAQRNPRNLDEMRQVHGIGDQKLEKFGWDVLAELGK</sequence>
<name>A0A150WP47_BDEBC</name>
<evidence type="ECO:0000259" key="15">
    <source>
        <dbReference type="PROSITE" id="PS51192"/>
    </source>
</evidence>
<dbReference type="FunFam" id="3.40.50.300:FF:001389">
    <property type="entry name" value="ATP-dependent DNA helicase RecQ"/>
    <property type="match status" value="1"/>
</dbReference>
<dbReference type="PROSITE" id="PS51194">
    <property type="entry name" value="HELICASE_CTER"/>
    <property type="match status" value="1"/>
</dbReference>
<dbReference type="InterPro" id="IPR001650">
    <property type="entry name" value="Helicase_C-like"/>
</dbReference>
<dbReference type="PROSITE" id="PS50967">
    <property type="entry name" value="HRDC"/>
    <property type="match status" value="1"/>
</dbReference>
<dbReference type="AlphaFoldDB" id="A0A150WP47"/>
<keyword evidence="18" id="KW-1185">Reference proteome</keyword>
<dbReference type="PROSITE" id="PS51192">
    <property type="entry name" value="HELICASE_ATP_BIND_1"/>
    <property type="match status" value="1"/>
</dbReference>
<dbReference type="NCBIfam" id="TIGR00614">
    <property type="entry name" value="recQ_fam"/>
    <property type="match status" value="1"/>
</dbReference>
<keyword evidence="3" id="KW-0479">Metal-binding</keyword>
<dbReference type="EC" id="5.6.2.4" evidence="11"/>
<accession>A0A150WP47</accession>
<dbReference type="GO" id="GO:0005524">
    <property type="term" value="F:ATP binding"/>
    <property type="evidence" value="ECO:0007669"/>
    <property type="project" value="UniProtKB-KW"/>
</dbReference>
<feature type="domain" description="HRDC" evidence="14">
    <location>
        <begin position="453"/>
        <end position="525"/>
    </location>
</feature>
<organism evidence="17 18">
    <name type="scientific">Bdellovibrio bacteriovorus</name>
    <dbReference type="NCBI Taxonomy" id="959"/>
    <lineage>
        <taxon>Bacteria</taxon>
        <taxon>Pseudomonadati</taxon>
        <taxon>Bdellovibrionota</taxon>
        <taxon>Bdellovibrionia</taxon>
        <taxon>Bdellovibrionales</taxon>
        <taxon>Pseudobdellovibrionaceae</taxon>
        <taxon>Bdellovibrio</taxon>
    </lineage>
</organism>
<dbReference type="InterPro" id="IPR014001">
    <property type="entry name" value="Helicase_ATP-bd"/>
</dbReference>
<dbReference type="GO" id="GO:0006281">
    <property type="term" value="P:DNA repair"/>
    <property type="evidence" value="ECO:0007669"/>
    <property type="project" value="TreeGrafter"/>
</dbReference>
<dbReference type="CDD" id="cd17920">
    <property type="entry name" value="DEXHc_RecQ"/>
    <property type="match status" value="1"/>
</dbReference>
<dbReference type="Pfam" id="PF00270">
    <property type="entry name" value="DEAD"/>
    <property type="match status" value="1"/>
</dbReference>
<dbReference type="SMART" id="SM00341">
    <property type="entry name" value="HRDC"/>
    <property type="match status" value="1"/>
</dbReference>
<evidence type="ECO:0000256" key="4">
    <source>
        <dbReference type="ARBA" id="ARBA00022741"/>
    </source>
</evidence>
<dbReference type="InterPro" id="IPR011545">
    <property type="entry name" value="DEAD/DEAH_box_helicase_dom"/>
</dbReference>
<gene>
    <name evidence="17" type="ORF">AZI86_03105</name>
</gene>
<keyword evidence="5" id="KW-0378">Hydrolase</keyword>
<dbReference type="Pfam" id="PF00570">
    <property type="entry name" value="HRDC"/>
    <property type="match status" value="1"/>
</dbReference>
<dbReference type="InterPro" id="IPR032284">
    <property type="entry name" value="RecQ_Zn-bd"/>
</dbReference>
<dbReference type="GO" id="GO:0006310">
    <property type="term" value="P:DNA recombination"/>
    <property type="evidence" value="ECO:0007669"/>
    <property type="project" value="InterPro"/>
</dbReference>
<dbReference type="InterPro" id="IPR044876">
    <property type="entry name" value="HRDC_dom_sf"/>
</dbReference>
<comment type="cofactor">
    <cofactor evidence="1">
        <name>Mg(2+)</name>
        <dbReference type="ChEBI" id="CHEBI:18420"/>
    </cofactor>
</comment>
<dbReference type="SUPFAM" id="SSF47819">
    <property type="entry name" value="HRDC-like"/>
    <property type="match status" value="1"/>
</dbReference>
<dbReference type="PANTHER" id="PTHR13710">
    <property type="entry name" value="DNA HELICASE RECQ FAMILY MEMBER"/>
    <property type="match status" value="1"/>
</dbReference>
<protein>
    <recommendedName>
        <fullName evidence="12">ATP-dependent DNA helicase RecQ</fullName>
        <ecNumber evidence="11">5.6.2.4</ecNumber>
    </recommendedName>
    <alternativeName>
        <fullName evidence="13">DNA 3'-5' helicase RecQ</fullName>
    </alternativeName>
</protein>
<evidence type="ECO:0000256" key="13">
    <source>
        <dbReference type="ARBA" id="ARBA00044550"/>
    </source>
</evidence>
<keyword evidence="7" id="KW-0067">ATP-binding</keyword>
<keyword evidence="9" id="KW-0413">Isomerase</keyword>
<dbReference type="InterPro" id="IPR002121">
    <property type="entry name" value="HRDC_dom"/>
</dbReference>
<proteinExistence type="inferred from homology"/>
<reference evidence="17 18" key="1">
    <citation type="submission" date="2016-03" db="EMBL/GenBank/DDBJ databases">
        <authorList>
            <person name="Ploux O."/>
        </authorList>
    </citation>
    <scope>NUCLEOTIDE SEQUENCE [LARGE SCALE GENOMIC DNA]</scope>
    <source>
        <strain evidence="17 18">R0</strain>
    </source>
</reference>
<dbReference type="GO" id="GO:0046872">
    <property type="term" value="F:metal ion binding"/>
    <property type="evidence" value="ECO:0007669"/>
    <property type="project" value="UniProtKB-KW"/>
</dbReference>
<dbReference type="Gene3D" id="1.10.150.80">
    <property type="entry name" value="HRDC domain"/>
    <property type="match status" value="1"/>
</dbReference>
<evidence type="ECO:0000259" key="14">
    <source>
        <dbReference type="PROSITE" id="PS50967"/>
    </source>
</evidence>
<dbReference type="GO" id="GO:0030894">
    <property type="term" value="C:replisome"/>
    <property type="evidence" value="ECO:0007669"/>
    <property type="project" value="TreeGrafter"/>
</dbReference>
<evidence type="ECO:0000256" key="5">
    <source>
        <dbReference type="ARBA" id="ARBA00022801"/>
    </source>
</evidence>
<comment type="caution">
    <text evidence="17">The sequence shown here is derived from an EMBL/GenBank/DDBJ whole genome shotgun (WGS) entry which is preliminary data.</text>
</comment>
<evidence type="ECO:0000259" key="16">
    <source>
        <dbReference type="PROSITE" id="PS51194"/>
    </source>
</evidence>
<dbReference type="GO" id="GO:0005737">
    <property type="term" value="C:cytoplasm"/>
    <property type="evidence" value="ECO:0007669"/>
    <property type="project" value="TreeGrafter"/>
</dbReference>
<comment type="catalytic activity">
    <reaction evidence="10">
        <text>Couples ATP hydrolysis with the unwinding of duplex DNA by translocating in the 3'-5' direction.</text>
        <dbReference type="EC" id="5.6.2.4"/>
    </reaction>
</comment>
<evidence type="ECO:0000256" key="3">
    <source>
        <dbReference type="ARBA" id="ARBA00022723"/>
    </source>
</evidence>
<dbReference type="Pfam" id="PF16124">
    <property type="entry name" value="RecQ_Zn_bind"/>
    <property type="match status" value="1"/>
</dbReference>
<evidence type="ECO:0000256" key="10">
    <source>
        <dbReference type="ARBA" id="ARBA00034617"/>
    </source>
</evidence>
<evidence type="ECO:0000256" key="6">
    <source>
        <dbReference type="ARBA" id="ARBA00022806"/>
    </source>
</evidence>
<feature type="domain" description="Helicase ATP-binding" evidence="15">
    <location>
        <begin position="34"/>
        <end position="202"/>
    </location>
</feature>
<keyword evidence="6" id="KW-0347">Helicase</keyword>
<evidence type="ECO:0000256" key="9">
    <source>
        <dbReference type="ARBA" id="ARBA00023235"/>
    </source>
</evidence>
<evidence type="ECO:0000256" key="8">
    <source>
        <dbReference type="ARBA" id="ARBA00023125"/>
    </source>
</evidence>
<comment type="similarity">
    <text evidence="2">Belongs to the helicase family. RecQ subfamily.</text>
</comment>
<dbReference type="Gene3D" id="3.40.50.300">
    <property type="entry name" value="P-loop containing nucleotide triphosphate hydrolases"/>
    <property type="match status" value="2"/>
</dbReference>
<evidence type="ECO:0000256" key="2">
    <source>
        <dbReference type="ARBA" id="ARBA00005446"/>
    </source>
</evidence>
<dbReference type="GO" id="GO:0009378">
    <property type="term" value="F:four-way junction helicase activity"/>
    <property type="evidence" value="ECO:0007669"/>
    <property type="project" value="TreeGrafter"/>
</dbReference>
<dbReference type="InterPro" id="IPR010997">
    <property type="entry name" value="HRDC-like_sf"/>
</dbReference>
<evidence type="ECO:0000313" key="18">
    <source>
        <dbReference type="Proteomes" id="UP000075320"/>
    </source>
</evidence>